<evidence type="ECO:0000313" key="2">
    <source>
        <dbReference type="EMBL" id="AFZ08768.1"/>
    </source>
</evidence>
<dbReference type="Proteomes" id="UP000010478">
    <property type="component" value="Chromosome"/>
</dbReference>
<dbReference type="AlphaFoldDB" id="K9VKZ0"/>
<evidence type="ECO:0000313" key="3">
    <source>
        <dbReference type="Proteomes" id="UP000010478"/>
    </source>
</evidence>
<gene>
    <name evidence="2" type="ORF">Osc7112_4470</name>
</gene>
<name>K9VKZ0_9CYAN</name>
<feature type="transmembrane region" description="Helical" evidence="1">
    <location>
        <begin position="6"/>
        <end position="25"/>
    </location>
</feature>
<keyword evidence="1" id="KW-0472">Membrane</keyword>
<dbReference type="KEGG" id="oni:Osc7112_4470"/>
<accession>K9VKZ0</accession>
<proteinExistence type="predicted"/>
<sequence>MTDDYRGLVLAYSGIFFTGILLLFFSNYKISAVDAAT</sequence>
<evidence type="ECO:0000256" key="1">
    <source>
        <dbReference type="SAM" id="Phobius"/>
    </source>
</evidence>
<dbReference type="HOGENOM" id="CLU_3346692_0_0_3"/>
<organism evidence="2 3">
    <name type="scientific">Phormidium nigroviride PCC 7112</name>
    <dbReference type="NCBI Taxonomy" id="179408"/>
    <lineage>
        <taxon>Bacteria</taxon>
        <taxon>Bacillati</taxon>
        <taxon>Cyanobacteriota</taxon>
        <taxon>Cyanophyceae</taxon>
        <taxon>Oscillatoriophycideae</taxon>
        <taxon>Oscillatoriales</taxon>
        <taxon>Oscillatoriaceae</taxon>
        <taxon>Phormidium</taxon>
    </lineage>
</organism>
<keyword evidence="1" id="KW-0812">Transmembrane</keyword>
<keyword evidence="3" id="KW-1185">Reference proteome</keyword>
<reference evidence="2 3" key="1">
    <citation type="submission" date="2012-05" db="EMBL/GenBank/DDBJ databases">
        <title>Finished chromosome of genome of Oscillatoria sp. PCC 7112.</title>
        <authorList>
            <consortium name="US DOE Joint Genome Institute"/>
            <person name="Gugger M."/>
            <person name="Coursin T."/>
            <person name="Rippka R."/>
            <person name="Tandeau De Marsac N."/>
            <person name="Huntemann M."/>
            <person name="Wei C.-L."/>
            <person name="Han J."/>
            <person name="Detter J.C."/>
            <person name="Han C."/>
            <person name="Tapia R."/>
            <person name="Davenport K."/>
            <person name="Daligault H."/>
            <person name="Erkkila T."/>
            <person name="Gu W."/>
            <person name="Munk A.C.C."/>
            <person name="Teshima H."/>
            <person name="Xu Y."/>
            <person name="Chain P."/>
            <person name="Chen A."/>
            <person name="Krypides N."/>
            <person name="Mavromatis K."/>
            <person name="Markowitz V."/>
            <person name="Szeto E."/>
            <person name="Ivanova N."/>
            <person name="Mikhailova N."/>
            <person name="Ovchinnikova G."/>
            <person name="Pagani I."/>
            <person name="Pati A."/>
            <person name="Goodwin L."/>
            <person name="Peters L."/>
            <person name="Pitluck S."/>
            <person name="Woyke T."/>
            <person name="Kerfeld C."/>
        </authorList>
    </citation>
    <scope>NUCLEOTIDE SEQUENCE [LARGE SCALE GENOMIC DNA]</scope>
    <source>
        <strain evidence="2 3">PCC 7112</strain>
    </source>
</reference>
<protein>
    <submittedName>
        <fullName evidence="2">Uncharacterized protein</fullName>
    </submittedName>
</protein>
<dbReference type="EMBL" id="CP003614">
    <property type="protein sequence ID" value="AFZ08768.1"/>
    <property type="molecule type" value="Genomic_DNA"/>
</dbReference>
<keyword evidence="1" id="KW-1133">Transmembrane helix</keyword>